<dbReference type="InterPro" id="IPR050072">
    <property type="entry name" value="Peptidase_M20A"/>
</dbReference>
<dbReference type="PIR" id="H96944">
    <property type="entry name" value="H96944"/>
</dbReference>
<dbReference type="STRING" id="272562.CA_C0367"/>
<reference evidence="1 2" key="1">
    <citation type="journal article" date="2001" name="J. Bacteriol.">
        <title>Genome sequence and comparative analysis of the solvent-producing bacterium Clostridium acetobutylicum.</title>
        <authorList>
            <person name="Nolling J."/>
            <person name="Breton G."/>
            <person name="Omelchenko M.V."/>
            <person name="Makarova K.S."/>
            <person name="Zeng Q."/>
            <person name="Gibson R."/>
            <person name="Lee H.M."/>
            <person name="Dubois J."/>
            <person name="Qiu D."/>
            <person name="Hitti J."/>
            <person name="Wolf Y.I."/>
            <person name="Tatusov R.L."/>
            <person name="Sabathe F."/>
            <person name="Doucette-Stamm L."/>
            <person name="Soucaille P."/>
            <person name="Daly M.J."/>
            <person name="Bennett G.N."/>
            <person name="Koonin E.V."/>
            <person name="Smith D.R."/>
        </authorList>
    </citation>
    <scope>NUCLEOTIDE SEQUENCE [LARGE SCALE GENOMIC DNA]</scope>
    <source>
        <strain evidence="2">ATCC 824 / DSM 792 / JCM 1419 / LMG 5710 / VKM B-1787</strain>
    </source>
</reference>
<gene>
    <name evidence="1" type="primary">rocB</name>
    <name evidence="1" type="ordered locus">CA_C0367</name>
</gene>
<dbReference type="Proteomes" id="UP000000814">
    <property type="component" value="Chromosome"/>
</dbReference>
<dbReference type="AlphaFoldDB" id="Q97M33"/>
<sequence>MSRISEEIENLTVELVKVPSVNGTEGEGNIGNKILSYLKEIDYFKEHEEYAFRIPLKNDKLGRGNVFALIRGEKGQSNRTIILHGHMDTVAVDDYGSLKDYAFDPDILQKKLKEIELPEEVREDLDSGDWMFGRGASDMKSGDAVHLVVLKELSKRVKDISGNILFMSNPVEENEHNGIREALDTLEKLKEKYSLEYTLAINNDYICPMYKGDNTRYLYTGTVGKLLPAFYFVGKETHVGQCFEGINADVIASEVINEIDLNVDLCDEYNGEYTLPPSVLKFKDLKESYNVQTPFSSFAYFNYTVHSESPKQASEKLKKAAKRAFERVIKRNDDRYKKYCEMTNQKYEPLNFQAKVITYTQLYTLAKARFSGDLDKEIKSYEQRLVDNYVDIREISLRVVDKVFNIWGEKKPCIVMFFAPPYCPHNTLNVKNEKEKEIINKIKECAQQLKEKEGINEEFKVMQFFPSLSDSSYLKIDDDSEGIESLTSNFPGWDRVYGVPVQKIKDLNIPAINYGCYGKDAHKWTERVYKPYSFEVLPKLIMLTIEKFL</sequence>
<dbReference type="CDD" id="cd05654">
    <property type="entry name" value="M20_ArgE_RocB"/>
    <property type="match status" value="1"/>
</dbReference>
<dbReference type="GO" id="GO:0016787">
    <property type="term" value="F:hydrolase activity"/>
    <property type="evidence" value="ECO:0007669"/>
    <property type="project" value="InterPro"/>
</dbReference>
<dbReference type="PANTHER" id="PTHR43808:SF27">
    <property type="entry name" value="PROTEIN ROCB"/>
    <property type="match status" value="1"/>
</dbReference>
<dbReference type="eggNOG" id="COG4187">
    <property type="taxonomic scope" value="Bacteria"/>
</dbReference>
<dbReference type="PATRIC" id="fig|272562.8.peg.561"/>
<dbReference type="Gene3D" id="3.40.630.10">
    <property type="entry name" value="Zn peptidases"/>
    <property type="match status" value="1"/>
</dbReference>
<dbReference type="RefSeq" id="WP_010963689.1">
    <property type="nucleotide sequence ID" value="NC_003030.1"/>
</dbReference>
<dbReference type="HOGENOM" id="CLU_037632_0_0_9"/>
<dbReference type="OrthoDB" id="9815360at2"/>
<accession>Q97M33</accession>
<proteinExistence type="predicted"/>
<dbReference type="PANTHER" id="PTHR43808">
    <property type="entry name" value="ACETYLORNITHINE DEACETYLASE"/>
    <property type="match status" value="1"/>
</dbReference>
<dbReference type="KEGG" id="cac:CA_C0367"/>
<dbReference type="PIRSF" id="PIRSF010386">
    <property type="entry name" value="RocB"/>
    <property type="match status" value="1"/>
</dbReference>
<dbReference type="EMBL" id="AE001437">
    <property type="protein sequence ID" value="AAK78347.1"/>
    <property type="molecule type" value="Genomic_DNA"/>
</dbReference>
<dbReference type="InterPro" id="IPR002933">
    <property type="entry name" value="Peptidase_M20"/>
</dbReference>
<name>Q97M33_CLOAB</name>
<dbReference type="SUPFAM" id="SSF53187">
    <property type="entry name" value="Zn-dependent exopeptidases"/>
    <property type="match status" value="1"/>
</dbReference>
<dbReference type="InterPro" id="IPR012166">
    <property type="entry name" value="Uncharacterised_RocB"/>
</dbReference>
<dbReference type="DNASU" id="1116550"/>
<keyword evidence="2" id="KW-1185">Reference proteome</keyword>
<evidence type="ECO:0000313" key="2">
    <source>
        <dbReference type="Proteomes" id="UP000000814"/>
    </source>
</evidence>
<protein>
    <submittedName>
        <fullName evidence="1">Arginine degradation protein (Gene rocB)</fullName>
    </submittedName>
</protein>
<organism evidence="1 2">
    <name type="scientific">Clostridium acetobutylicum (strain ATCC 824 / DSM 792 / JCM 1419 / IAM 19013 / LMG 5710 / NBRC 13948 / NRRL B-527 / VKM B-1787 / 2291 / W)</name>
    <dbReference type="NCBI Taxonomy" id="272562"/>
    <lineage>
        <taxon>Bacteria</taxon>
        <taxon>Bacillati</taxon>
        <taxon>Bacillota</taxon>
        <taxon>Clostridia</taxon>
        <taxon>Eubacteriales</taxon>
        <taxon>Clostridiaceae</taxon>
        <taxon>Clostridium</taxon>
    </lineage>
</organism>
<dbReference type="Pfam" id="PF01546">
    <property type="entry name" value="Peptidase_M20"/>
    <property type="match status" value="1"/>
</dbReference>
<dbReference type="GeneID" id="44996878"/>
<evidence type="ECO:0000313" key="1">
    <source>
        <dbReference type="EMBL" id="AAK78347.1"/>
    </source>
</evidence>